<feature type="transmembrane region" description="Helical" evidence="14">
    <location>
        <begin position="21"/>
        <end position="41"/>
    </location>
</feature>
<dbReference type="InterPro" id="IPR008915">
    <property type="entry name" value="Peptidase_M50"/>
</dbReference>
<evidence type="ECO:0000256" key="6">
    <source>
        <dbReference type="ARBA" id="ARBA00022723"/>
    </source>
</evidence>
<dbReference type="GO" id="GO:0008237">
    <property type="term" value="F:metallopeptidase activity"/>
    <property type="evidence" value="ECO:0007669"/>
    <property type="project" value="UniProtKB-UniRule"/>
</dbReference>
<keyword evidence="7" id="KW-0677">Repeat</keyword>
<keyword evidence="8 14" id="KW-0378">Hydrolase</keyword>
<dbReference type="GO" id="GO:0005886">
    <property type="term" value="C:plasma membrane"/>
    <property type="evidence" value="ECO:0007669"/>
    <property type="project" value="UniProtKB-SubCell"/>
</dbReference>
<dbReference type="PANTHER" id="PTHR39188">
    <property type="entry name" value="MEMBRANE-ASSOCIATED ZINC METALLOPROTEASE M50B"/>
    <property type="match status" value="1"/>
</dbReference>
<evidence type="ECO:0000256" key="2">
    <source>
        <dbReference type="ARBA" id="ARBA00007931"/>
    </source>
</evidence>
<evidence type="ECO:0000256" key="4">
    <source>
        <dbReference type="ARBA" id="ARBA00022670"/>
    </source>
</evidence>
<keyword evidence="4 14" id="KW-0645">Protease</keyword>
<keyword evidence="3 14" id="KW-1003">Cell membrane</keyword>
<dbReference type="InterPro" id="IPR046342">
    <property type="entry name" value="CBS_dom_sf"/>
</dbReference>
<feature type="transmembrane region" description="Helical" evidence="14">
    <location>
        <begin position="111"/>
        <end position="131"/>
    </location>
</feature>
<evidence type="ECO:0000256" key="5">
    <source>
        <dbReference type="ARBA" id="ARBA00022692"/>
    </source>
</evidence>
<dbReference type="SUPFAM" id="SSF54631">
    <property type="entry name" value="CBS-domain pair"/>
    <property type="match status" value="1"/>
</dbReference>
<feature type="binding site" evidence="16">
    <location>
        <position position="71"/>
    </location>
    <ligand>
        <name>Zn(2+)</name>
        <dbReference type="ChEBI" id="CHEBI:29105"/>
        <note>catalytic</note>
    </ligand>
</feature>
<evidence type="ECO:0000256" key="15">
    <source>
        <dbReference type="PIRSR" id="PIRSR006404-1"/>
    </source>
</evidence>
<dbReference type="Gene3D" id="3.10.580.10">
    <property type="entry name" value="CBS-domain"/>
    <property type="match status" value="2"/>
</dbReference>
<dbReference type="InterPro" id="IPR016483">
    <property type="entry name" value="UCP006404_Pept_M50_CBS"/>
</dbReference>
<evidence type="ECO:0000256" key="9">
    <source>
        <dbReference type="ARBA" id="ARBA00022833"/>
    </source>
</evidence>
<evidence type="ECO:0000256" key="8">
    <source>
        <dbReference type="ARBA" id="ARBA00022801"/>
    </source>
</evidence>
<feature type="transmembrane region" description="Helical" evidence="14">
    <location>
        <begin position="47"/>
        <end position="67"/>
    </location>
</feature>
<keyword evidence="10 14" id="KW-1133">Transmembrane helix</keyword>
<feature type="active site" evidence="15">
    <location>
        <position position="68"/>
    </location>
</feature>
<evidence type="ECO:0000256" key="3">
    <source>
        <dbReference type="ARBA" id="ARBA00022475"/>
    </source>
</evidence>
<dbReference type="RefSeq" id="WP_102330358.1">
    <property type="nucleotide sequence ID" value="NZ_CP058566.2"/>
</dbReference>
<reference evidence="17 18" key="1">
    <citation type="journal article" date="2017" name="ISME J.">
        <title>Grape pomace compost harbors organohalide-respiring Dehalogenimonas species with novel reductive dehalogenase genes.</title>
        <authorList>
            <person name="Yang Y."/>
            <person name="Higgins S.A."/>
            <person name="Yan J."/>
            <person name="Simsir B."/>
            <person name="Chourey K."/>
            <person name="Iyer R."/>
            <person name="Hettich R.L."/>
            <person name="Baldwin B."/>
            <person name="Ogles D.M."/>
            <person name="Loffler F.E."/>
        </authorList>
    </citation>
    <scope>NUCLEOTIDE SEQUENCE [LARGE SCALE GENOMIC DNA]</scope>
    <source>
        <strain evidence="17 18">GP</strain>
    </source>
</reference>
<evidence type="ECO:0000313" key="17">
    <source>
        <dbReference type="EMBL" id="PPD58874.1"/>
    </source>
</evidence>
<proteinExistence type="inferred from homology"/>
<feature type="transmembrane region" description="Helical" evidence="14">
    <location>
        <begin position="143"/>
        <end position="163"/>
    </location>
</feature>
<protein>
    <recommendedName>
        <fullName evidence="14">Zinc metalloprotease</fullName>
    </recommendedName>
</protein>
<evidence type="ECO:0000256" key="13">
    <source>
        <dbReference type="ARBA" id="ARBA00023136"/>
    </source>
</evidence>
<accession>A0A2P5P9B8</accession>
<dbReference type="GO" id="GO:0006508">
    <property type="term" value="P:proteolysis"/>
    <property type="evidence" value="ECO:0007669"/>
    <property type="project" value="UniProtKB-KW"/>
</dbReference>
<comment type="caution">
    <text evidence="17">The sequence shown here is derived from an EMBL/GenBank/DDBJ whole genome shotgun (WGS) entry which is preliminary data.</text>
</comment>
<dbReference type="EMBL" id="JQAN02000006">
    <property type="protein sequence ID" value="PPD58874.1"/>
    <property type="molecule type" value="Genomic_DNA"/>
</dbReference>
<dbReference type="Proteomes" id="UP000235653">
    <property type="component" value="Unassembled WGS sequence"/>
</dbReference>
<dbReference type="PIRSF" id="PIRSF006404">
    <property type="entry name" value="UCP006404_Pept_M50_CBS"/>
    <property type="match status" value="1"/>
</dbReference>
<feature type="binding site" evidence="16">
    <location>
        <position position="67"/>
    </location>
    <ligand>
        <name>Zn(2+)</name>
        <dbReference type="ChEBI" id="CHEBI:29105"/>
        <note>catalytic</note>
    </ligand>
</feature>
<comment type="similarity">
    <text evidence="2 14">Belongs to the peptidase M50B family.</text>
</comment>
<evidence type="ECO:0000256" key="7">
    <source>
        <dbReference type="ARBA" id="ARBA00022737"/>
    </source>
</evidence>
<evidence type="ECO:0000256" key="1">
    <source>
        <dbReference type="ARBA" id="ARBA00004651"/>
    </source>
</evidence>
<keyword evidence="13 14" id="KW-0472">Membrane</keyword>
<evidence type="ECO:0000256" key="10">
    <source>
        <dbReference type="ARBA" id="ARBA00022989"/>
    </source>
</evidence>
<keyword evidence="11 14" id="KW-0482">Metalloprotease</keyword>
<gene>
    <name evidence="17" type="ORF">JP09_003140</name>
</gene>
<dbReference type="PROSITE" id="PS51371">
    <property type="entry name" value="CBS"/>
    <property type="match status" value="2"/>
</dbReference>
<keyword evidence="6 14" id="KW-0479">Metal-binding</keyword>
<feature type="transmembrane region" description="Helical" evidence="14">
    <location>
        <begin position="195"/>
        <end position="226"/>
    </location>
</feature>
<dbReference type="SMART" id="SM00116">
    <property type="entry name" value="CBS"/>
    <property type="match status" value="2"/>
</dbReference>
<comment type="subcellular location">
    <subcellularLocation>
        <location evidence="1 14">Cell membrane</location>
        <topology evidence="1 14">Multi-pass membrane protein</topology>
    </subcellularLocation>
</comment>
<feature type="binding site" evidence="16">
    <location>
        <position position="166"/>
    </location>
    <ligand>
        <name>Zn(2+)</name>
        <dbReference type="ChEBI" id="CHEBI:29105"/>
        <note>catalytic</note>
    </ligand>
</feature>
<dbReference type="Pfam" id="PF02163">
    <property type="entry name" value="Peptidase_M50"/>
    <property type="match status" value="2"/>
</dbReference>
<dbReference type="Pfam" id="PF00571">
    <property type="entry name" value="CBS"/>
    <property type="match status" value="2"/>
</dbReference>
<evidence type="ECO:0000256" key="11">
    <source>
        <dbReference type="ARBA" id="ARBA00023049"/>
    </source>
</evidence>
<evidence type="ECO:0000256" key="12">
    <source>
        <dbReference type="ARBA" id="ARBA00023122"/>
    </source>
</evidence>
<evidence type="ECO:0000256" key="14">
    <source>
        <dbReference type="PIRNR" id="PIRNR006404"/>
    </source>
</evidence>
<dbReference type="CDD" id="cd06164">
    <property type="entry name" value="S2P-M50_SpoIVFB_CBS"/>
    <property type="match status" value="1"/>
</dbReference>
<keyword evidence="9 14" id="KW-0862">Zinc</keyword>
<evidence type="ECO:0000313" key="18">
    <source>
        <dbReference type="Proteomes" id="UP000235653"/>
    </source>
</evidence>
<keyword evidence="18" id="KW-1185">Reference proteome</keyword>
<comment type="cofactor">
    <cofactor evidence="14 16">
        <name>Zn(2+)</name>
        <dbReference type="ChEBI" id="CHEBI:29105"/>
    </cofactor>
    <text evidence="14 16">Binds 1 zinc ion per subunit.</text>
</comment>
<dbReference type="PANTHER" id="PTHR39188:SF3">
    <property type="entry name" value="STAGE IV SPORULATION PROTEIN FB"/>
    <property type="match status" value="1"/>
</dbReference>
<dbReference type="InterPro" id="IPR000644">
    <property type="entry name" value="CBS_dom"/>
</dbReference>
<organism evidence="17 18">
    <name type="scientific">Dehalogenimonas etheniformans</name>
    <dbReference type="NCBI Taxonomy" id="1536648"/>
    <lineage>
        <taxon>Bacteria</taxon>
        <taxon>Bacillati</taxon>
        <taxon>Chloroflexota</taxon>
        <taxon>Dehalococcoidia</taxon>
        <taxon>Dehalococcoidales</taxon>
        <taxon>Dehalococcoidaceae</taxon>
        <taxon>Dehalogenimonas</taxon>
    </lineage>
</organism>
<keyword evidence="5 14" id="KW-0812">Transmembrane</keyword>
<name>A0A2P5P9B8_9CHLR</name>
<keyword evidence="12" id="KW-0129">CBS domain</keyword>
<sequence length="372" mass="40283">MRSSFKLGRILGIEIRIHISWLLIFAFLTWSLAAGYFPSLLPNSPTIEYWILGAVSSIALFASVLAHEIGHSIVARRNGIPVKDITLFIFGGASNITREAESAGAEFRMAFTGPLVSFILGGLFFAIYFLAGGSGSKTAFNAVMVYLGQINLILGVFNLLPGFPLDGGRVFRSIIWKINHDAMKATKIAATTGQVIAYLFIFGGIAMAFVIGISGLWLAFIGWFLASAASASLQQSVLLETLKGVKVREIAGSAIETGAPSLTIEQALSIMLESKQRALPVMNNGRMLGLVSMTDIKRTARDNWPVETVDQIMTPATSLKIVAPEEDLTKALELMQSEGYNQLPVVSGGQLRGLISRSDLLNYIQLKHEVAR</sequence>
<dbReference type="OrthoDB" id="9800627at2"/>
<dbReference type="GO" id="GO:0046872">
    <property type="term" value="F:metal ion binding"/>
    <property type="evidence" value="ECO:0007669"/>
    <property type="project" value="UniProtKB-UniRule"/>
</dbReference>
<dbReference type="AlphaFoldDB" id="A0A2P5P9B8"/>
<evidence type="ECO:0000256" key="16">
    <source>
        <dbReference type="PIRSR" id="PIRSR006404-2"/>
    </source>
</evidence>